<comment type="caution">
    <text evidence="1">The sequence shown here is derived from an EMBL/GenBank/DDBJ whole genome shotgun (WGS) entry which is preliminary data.</text>
</comment>
<organism evidence="1 2">
    <name type="scientific">Pleurotus cornucopiae</name>
    <name type="common">Cornucopia mushroom</name>
    <dbReference type="NCBI Taxonomy" id="5321"/>
    <lineage>
        <taxon>Eukaryota</taxon>
        <taxon>Fungi</taxon>
        <taxon>Dikarya</taxon>
        <taxon>Basidiomycota</taxon>
        <taxon>Agaricomycotina</taxon>
        <taxon>Agaricomycetes</taxon>
        <taxon>Agaricomycetidae</taxon>
        <taxon>Agaricales</taxon>
        <taxon>Pleurotineae</taxon>
        <taxon>Pleurotaceae</taxon>
        <taxon>Pleurotus</taxon>
    </lineage>
</organism>
<evidence type="ECO:0000313" key="1">
    <source>
        <dbReference type="EMBL" id="KAG9219442.1"/>
    </source>
</evidence>
<dbReference type="EMBL" id="WQMT02000009">
    <property type="protein sequence ID" value="KAG9219442.1"/>
    <property type="molecule type" value="Genomic_DNA"/>
</dbReference>
<keyword evidence="2" id="KW-1185">Reference proteome</keyword>
<protein>
    <submittedName>
        <fullName evidence="1">Uncharacterized protein</fullName>
    </submittedName>
</protein>
<evidence type="ECO:0000313" key="2">
    <source>
        <dbReference type="Proteomes" id="UP000824881"/>
    </source>
</evidence>
<gene>
    <name evidence="1" type="ORF">CCMSSC00406_0005336</name>
</gene>
<accession>A0ACB7IMK3</accession>
<dbReference type="Proteomes" id="UP000824881">
    <property type="component" value="Unassembled WGS sequence"/>
</dbReference>
<reference evidence="1 2" key="1">
    <citation type="journal article" date="2021" name="Appl. Environ. Microbiol.">
        <title>Genetic linkage and physical mapping for an oyster mushroom Pleurotus cornucopiae and QTL analysis for the trait cap color.</title>
        <authorList>
            <person name="Zhang Y."/>
            <person name="Gao W."/>
            <person name="Sonnenberg A."/>
            <person name="Chen Q."/>
            <person name="Zhang J."/>
            <person name="Huang C."/>
        </authorList>
    </citation>
    <scope>NUCLEOTIDE SEQUENCE [LARGE SCALE GENOMIC DNA]</scope>
    <source>
        <strain evidence="1">CCMSSC00406</strain>
    </source>
</reference>
<sequence>MPLVSLEDVLNRKFDYIIVGGGTAGLVLAARLTEDDDTTVLVLEAGPANLDDDLILRPAQFGAHFGHTDYDWNFPTEGTEVKWHLGRGLGGGSATNYLCWTKPPVEDIDDFERLGNPGWNWKNHEKYLDKVEKYVVRVVKLDFSVQLSVAFFSFIHVPPDVQAARGLDLNKWKCSQEGLLKIAHTGSILDIELKAHKALNHLGIPIAKAPLHGDPNGTFLIPNNIDPSTFTRTYSTNAYYLPNADRPNLSILVLAHVNKILFEESSDVNEGLVALGVEFMYGGGVFLATAVKEVILAATTVKSPQILELSGIGRRDVLERINVPVKVDLPGVGENLQEHVNACVSFEIQHDVEAETWDILQDSTQLSKHIALHAAGSGLFTAGISAVAFAPLDLLTDKAEEMKNAMKEKVLQNADTYPPGLLEQHKVMLERFDRRMPGCEIITIPKFLSRPNLPAPGKRYVTFAAATNYNFSRGSVHCTTSDPKVDPVIDPRYFEEEIDIQTIVEMVKFVRDFPVEINPGPQVQTDEQIAAWIEHALNSTFHPAGSCSMLPREKGGVVDPQLRVYGTKNVRVVDLSIVPLHFASHSQATVYAIAEKAADIIRKRLLDHETMMVVILQLQPIFPICNSPIQQKSTDFCNAFWGMGDGGVDVLFARMRGAQRSMDELRNYWKERALVEEDYAKRLSKLAKVNLGRDEIGELRNSFDTVRLETDKQASSHLQLANQIRELEGQAATFLNKQVHHKKVYQTAIEKAFKAKQTQEAYVTKAREKYEADCLRINSFTAQSTLMQGKDLEKIRLKLERAQQTVQTNERDFANFAKALADTTHKWEQDWKVFCDMCQDLEDDRMEFSKDNMWAYANSISTVCVADDESCEKIRVSLEQMDPEKEMENFVRDYGTGSQIPDPPPFINYAAPDAIPSAATRPTSRPARFSRNTNRPAKLSGVPMEDDPEPATNTAGIGAGGGGGWGPESEREEPGRQSEKEESTLTRQPTRSRASAQSTSQQGSQGQNGVHHRDLGSDEVNGPSPTLQKPQDTVDPLAKQMEELKRAVSNSGSIRRKSVAHSSPQKSTSTPGPSSLSAPGVMRQMQTPSPAAGGGDAAQKRDYRTSADMVVGSYPPSSRATSPNPPTAVMMRPQSTGSSIGPDPIENVVADYQQSLPGERKTVSRRGSYVGPPPGQQQPSTYHASNSSHGQSLTRPPSQVGHAGIGAHGSRSPSPQPMAQGPSPAPSMSHNNFMPPHQGLGIGHPAAPHNRAVSPNNVGIALDPSGRVLHDEMAARYQQPRQPSQQQQQQQQPHQQPPAYGNNQRRTSYMAPTNTGMAPPPQQVLYRDPSPQQHHQAPQQQQQYAPPPPQMSYPQQQPVQHQAPYGMQHIPPQPTYTPAPYQPPVQQQQQNVYGQPAMSGYGSGSLGSVGRNVSMGTGGYYPNGAPMNGIPQHQGLRQPQQQQPYREPSPAMVPQSAPPQSQPQSQMAGQVTEEGKPILCYGRSYFLKSWMWVGLIVHMID</sequence>
<name>A0ACB7IMK3_PLECO</name>
<proteinExistence type="predicted"/>